<feature type="domain" description="Pre-mRNA polyadenylation factor Fip1" evidence="6">
    <location>
        <begin position="109"/>
        <end position="142"/>
    </location>
</feature>
<keyword evidence="4" id="KW-0539">Nucleus</keyword>
<comment type="similarity">
    <text evidence="2">Belongs to the FIP1 family.</text>
</comment>
<feature type="compositionally biased region" description="Basic residues" evidence="5">
    <location>
        <begin position="175"/>
        <end position="193"/>
    </location>
</feature>
<evidence type="ECO:0000313" key="8">
    <source>
        <dbReference type="Proteomes" id="UP000030780"/>
    </source>
</evidence>
<evidence type="ECO:0000313" key="7">
    <source>
        <dbReference type="EMBL" id="EMS17900.1"/>
    </source>
</evidence>
<feature type="compositionally biased region" description="Basic residues" evidence="5">
    <location>
        <begin position="201"/>
        <end position="213"/>
    </location>
</feature>
<evidence type="ECO:0000256" key="4">
    <source>
        <dbReference type="ARBA" id="ARBA00023242"/>
    </source>
</evidence>
<organism evidence="7 8">
    <name type="scientific">Entamoeba histolytica HM-3:IMSS</name>
    <dbReference type="NCBI Taxonomy" id="885315"/>
    <lineage>
        <taxon>Eukaryota</taxon>
        <taxon>Amoebozoa</taxon>
        <taxon>Evosea</taxon>
        <taxon>Archamoebae</taxon>
        <taxon>Mastigamoebida</taxon>
        <taxon>Entamoebidae</taxon>
        <taxon>Entamoeba</taxon>
    </lineage>
</organism>
<dbReference type="GO" id="GO:0006397">
    <property type="term" value="P:mRNA processing"/>
    <property type="evidence" value="ECO:0007669"/>
    <property type="project" value="UniProtKB-KW"/>
</dbReference>
<keyword evidence="3" id="KW-0507">mRNA processing</keyword>
<evidence type="ECO:0000256" key="1">
    <source>
        <dbReference type="ARBA" id="ARBA00004123"/>
    </source>
</evidence>
<evidence type="ECO:0000256" key="2">
    <source>
        <dbReference type="ARBA" id="ARBA00007459"/>
    </source>
</evidence>
<protein>
    <recommendedName>
        <fullName evidence="6">Pre-mRNA polyadenylation factor Fip1 domain-containing protein</fullName>
    </recommendedName>
</protein>
<feature type="compositionally biased region" description="Basic and acidic residues" evidence="5">
    <location>
        <begin position="158"/>
        <end position="173"/>
    </location>
</feature>
<dbReference type="InterPro" id="IPR007854">
    <property type="entry name" value="Fip1_dom"/>
</dbReference>
<dbReference type="EMBL" id="KB637076">
    <property type="protein sequence ID" value="EMS17900.1"/>
    <property type="molecule type" value="Genomic_DNA"/>
</dbReference>
<accession>M7WJA3</accession>
<feature type="region of interest" description="Disordered" evidence="5">
    <location>
        <begin position="158"/>
        <end position="240"/>
    </location>
</feature>
<feature type="compositionally biased region" description="Basic residues" evidence="5">
    <location>
        <begin position="221"/>
        <end position="240"/>
    </location>
</feature>
<reference evidence="7 8" key="1">
    <citation type="submission" date="2013-01" db="EMBL/GenBank/DDBJ databases">
        <authorList>
            <person name="Inman J."/>
            <person name="Zafar N."/>
            <person name="Lorenzi H."/>
            <person name="Caler E."/>
        </authorList>
    </citation>
    <scope>NUCLEOTIDE SEQUENCE [LARGE SCALE GENOMIC DNA]</scope>
    <source>
        <strain evidence="7 8">HM-3:IMSS</strain>
    </source>
</reference>
<dbReference type="Proteomes" id="UP000030780">
    <property type="component" value="Unassembled WGS sequence"/>
</dbReference>
<evidence type="ECO:0000259" key="6">
    <source>
        <dbReference type="Pfam" id="PF05182"/>
    </source>
</evidence>
<evidence type="ECO:0000256" key="3">
    <source>
        <dbReference type="ARBA" id="ARBA00022664"/>
    </source>
</evidence>
<dbReference type="VEuPathDB" id="AmoebaDB:KM1_106330"/>
<sequence length="240" mass="29059">MSTSLIKDEIKEEIKDEIKEEIKDEIKEETVDDINNSECSETYDPDEEDHQNIIFKKFLLGDKKFPQNLVGRFAELWGMMEQELKPNGVFALHWDEFTGDDDFKDLPPVKPWQDTTVTDALVSCFNYGLNEKFWMNYRKKHDLLKKYLDEITGTEKEKTYERGRVEHQRDSSRYSRSHSRRRRSKSKGHYSRSRSRDRYLRNRSKSHYSRSRSRSSDKYYSRTRRSRSRRRSGSRRRRHH</sequence>
<name>M7WJA3_ENTHI</name>
<dbReference type="OrthoDB" id="30300at2759"/>
<comment type="subcellular location">
    <subcellularLocation>
        <location evidence="1">Nucleus</location>
    </subcellularLocation>
</comment>
<dbReference type="Pfam" id="PF05182">
    <property type="entry name" value="Fip1"/>
    <property type="match status" value="1"/>
</dbReference>
<gene>
    <name evidence="7" type="ORF">KM1_106330</name>
</gene>
<dbReference type="GO" id="GO:0005634">
    <property type="term" value="C:nucleus"/>
    <property type="evidence" value="ECO:0007669"/>
    <property type="project" value="UniProtKB-SubCell"/>
</dbReference>
<proteinExistence type="inferred from homology"/>
<evidence type="ECO:0000256" key="5">
    <source>
        <dbReference type="SAM" id="MobiDB-lite"/>
    </source>
</evidence>
<dbReference type="AlphaFoldDB" id="M7WJA3"/>